<evidence type="ECO:0000313" key="1">
    <source>
        <dbReference type="EMBL" id="MDM1049148.1"/>
    </source>
</evidence>
<organism evidence="1 2">
    <name type="scientific">Sphingobacterium hotanense</name>
    <dbReference type="NCBI Taxonomy" id="649196"/>
    <lineage>
        <taxon>Bacteria</taxon>
        <taxon>Pseudomonadati</taxon>
        <taxon>Bacteroidota</taxon>
        <taxon>Sphingobacteriia</taxon>
        <taxon>Sphingobacteriales</taxon>
        <taxon>Sphingobacteriaceae</taxon>
        <taxon>Sphingobacterium</taxon>
    </lineage>
</organism>
<dbReference type="Proteomes" id="UP001170954">
    <property type="component" value="Unassembled WGS sequence"/>
</dbReference>
<name>A0ABT7NQE4_9SPHI</name>
<accession>A0ABT7NQE4</accession>
<reference evidence="1" key="2">
    <citation type="journal article" date="2022" name="Sci. Total Environ.">
        <title>Prevalence, transmission, and molecular epidemiology of tet(X)-positive bacteria among humans, animals, and environmental niches in China: An epidemiological, and genomic-based study.</title>
        <authorList>
            <person name="Dong N."/>
            <person name="Zeng Y."/>
            <person name="Cai C."/>
            <person name="Sun C."/>
            <person name="Lu J."/>
            <person name="Liu C."/>
            <person name="Zhou H."/>
            <person name="Sun Q."/>
            <person name="Shu L."/>
            <person name="Wang H."/>
            <person name="Wang Y."/>
            <person name="Wang S."/>
            <person name="Wu C."/>
            <person name="Chan E.W."/>
            <person name="Chen G."/>
            <person name="Shen Z."/>
            <person name="Chen S."/>
            <person name="Zhang R."/>
        </authorList>
    </citation>
    <scope>NUCLEOTIDE SEQUENCE</scope>
    <source>
        <strain evidence="1">R1692</strain>
    </source>
</reference>
<dbReference type="EMBL" id="JACAGK010000038">
    <property type="protein sequence ID" value="MDM1049148.1"/>
    <property type="molecule type" value="Genomic_DNA"/>
</dbReference>
<protein>
    <submittedName>
        <fullName evidence="1">Uncharacterized protein</fullName>
    </submittedName>
</protein>
<evidence type="ECO:0000313" key="2">
    <source>
        <dbReference type="Proteomes" id="UP001170954"/>
    </source>
</evidence>
<comment type="caution">
    <text evidence="1">The sequence shown here is derived from an EMBL/GenBank/DDBJ whole genome shotgun (WGS) entry which is preliminary data.</text>
</comment>
<gene>
    <name evidence="1" type="ORF">HX018_12970</name>
</gene>
<sequence length="97" mass="10730">MNPQFQLVGNEESVVRLETFSFSCFDATLNNARLDFLETDVADTANIKLEGLSNVIHPAGSKTFGKLTLTGNTDYYNERNAIVFKSIGLDASAQPYY</sequence>
<dbReference type="RefSeq" id="WP_286651675.1">
    <property type="nucleotide sequence ID" value="NZ_JACAGK010000038.1"/>
</dbReference>
<proteinExistence type="predicted"/>
<reference evidence="1" key="1">
    <citation type="submission" date="2020-06" db="EMBL/GenBank/DDBJ databases">
        <authorList>
            <person name="Dong N."/>
        </authorList>
    </citation>
    <scope>NUCLEOTIDE SEQUENCE</scope>
    <source>
        <strain evidence="1">R1692</strain>
    </source>
</reference>
<keyword evidence="2" id="KW-1185">Reference proteome</keyword>